<dbReference type="AlphaFoldDB" id="A0A940S1E8"/>
<organism evidence="2 3">
    <name type="scientific">Streptomyces montanisoli</name>
    <dbReference type="NCBI Taxonomy" id="2798581"/>
    <lineage>
        <taxon>Bacteria</taxon>
        <taxon>Bacillati</taxon>
        <taxon>Actinomycetota</taxon>
        <taxon>Actinomycetes</taxon>
        <taxon>Kitasatosporales</taxon>
        <taxon>Streptomycetaceae</taxon>
        <taxon>Streptomyces</taxon>
    </lineage>
</organism>
<sequence length="78" mass="7468">GAGQRARQLRESGWTVLPAAPGASLPALWRQAAEERSLPYAADGGGSFGAGADAGAADGDDAGRVAAGGTGARSGGES</sequence>
<feature type="compositionally biased region" description="Gly residues" evidence="1">
    <location>
        <begin position="66"/>
        <end position="78"/>
    </location>
</feature>
<feature type="non-terminal residue" evidence="2">
    <location>
        <position position="1"/>
    </location>
</feature>
<comment type="caution">
    <text evidence="2">The sequence shown here is derived from an EMBL/GenBank/DDBJ whole genome shotgun (WGS) entry which is preliminary data.</text>
</comment>
<dbReference type="EMBL" id="JAGIQL010000380">
    <property type="protein sequence ID" value="MBP0462263.1"/>
    <property type="molecule type" value="Genomic_DNA"/>
</dbReference>
<accession>A0A940S1E8</accession>
<reference evidence="2" key="1">
    <citation type="submission" date="2021-03" db="EMBL/GenBank/DDBJ databases">
        <title>Whole genome sequence of Streptomyces bomunensis MMS17-BM035.</title>
        <authorList>
            <person name="Lee J.H."/>
        </authorList>
    </citation>
    <scope>NUCLEOTIDE SEQUENCE</scope>
    <source>
        <strain evidence="2">MMS17-BM035</strain>
    </source>
</reference>
<dbReference type="Proteomes" id="UP000670475">
    <property type="component" value="Unassembled WGS sequence"/>
</dbReference>
<keyword evidence="3" id="KW-1185">Reference proteome</keyword>
<name>A0A940S1E8_9ACTN</name>
<gene>
    <name evidence="2" type="ORF">JFN87_33265</name>
</gene>
<proteinExistence type="predicted"/>
<evidence type="ECO:0000313" key="3">
    <source>
        <dbReference type="Proteomes" id="UP000670475"/>
    </source>
</evidence>
<evidence type="ECO:0000313" key="2">
    <source>
        <dbReference type="EMBL" id="MBP0462263.1"/>
    </source>
</evidence>
<protein>
    <submittedName>
        <fullName evidence="2">DUF58 domain-containing protein</fullName>
    </submittedName>
</protein>
<feature type="region of interest" description="Disordered" evidence="1">
    <location>
        <begin position="40"/>
        <end position="78"/>
    </location>
</feature>
<evidence type="ECO:0000256" key="1">
    <source>
        <dbReference type="SAM" id="MobiDB-lite"/>
    </source>
</evidence>